<dbReference type="SMART" id="SM00325">
    <property type="entry name" value="RhoGEF"/>
    <property type="match status" value="1"/>
</dbReference>
<protein>
    <submittedName>
        <fullName evidence="2">Ephexin-1-like</fullName>
    </submittedName>
</protein>
<dbReference type="AlphaFoldDB" id="A0A3B1J0X8"/>
<dbReference type="Pfam" id="PF00621">
    <property type="entry name" value="RhoGEF"/>
    <property type="match status" value="1"/>
</dbReference>
<dbReference type="PANTHER" id="PTHR12845">
    <property type="entry name" value="GUANINE NUCLEOTIDE EXCHANGE FACTOR"/>
    <property type="match status" value="1"/>
</dbReference>
<name>A0A3B1J0X8_ASTMX</name>
<dbReference type="InterPro" id="IPR035899">
    <property type="entry name" value="DBL_dom_sf"/>
</dbReference>
<sequence length="231" mass="26477">MYEVVITEQSYLDGLAVAVEHFQECAELKSAMEPRDQKALFSGISKIREIRFIGFILSKLESSLLCNAVCDVVHHYASGPFGVYVDYIRNMPYQKQTLYSTHILQLLSLVRNESAEVVEILCKLQDNPCCNRLPLDSFLSLPFQRIPRLKILMEVRGLTHRFPVFLSHAFRQIKYLKMCIYREQGQLCSLRAPAADGKLHEQDLNLIIVAVLSPLDHSERFNNVKNVDKCS</sequence>
<reference evidence="2" key="3">
    <citation type="submission" date="2025-08" db="UniProtKB">
        <authorList>
            <consortium name="Ensembl"/>
        </authorList>
    </citation>
    <scope>IDENTIFICATION</scope>
</reference>
<proteinExistence type="predicted"/>
<reference evidence="3" key="2">
    <citation type="journal article" date="2014" name="Nat. Commun.">
        <title>The cavefish genome reveals candidate genes for eye loss.</title>
        <authorList>
            <person name="McGaugh S.E."/>
            <person name="Gross J.B."/>
            <person name="Aken B."/>
            <person name="Blin M."/>
            <person name="Borowsky R."/>
            <person name="Chalopin D."/>
            <person name="Hinaux H."/>
            <person name="Jeffery W.R."/>
            <person name="Keene A."/>
            <person name="Ma L."/>
            <person name="Minx P."/>
            <person name="Murphy D."/>
            <person name="O'Quin K.E."/>
            <person name="Retaux S."/>
            <person name="Rohner N."/>
            <person name="Searle S.M."/>
            <person name="Stahl B.A."/>
            <person name="Tabin C."/>
            <person name="Volff J.N."/>
            <person name="Yoshizawa M."/>
            <person name="Warren W.C."/>
        </authorList>
    </citation>
    <scope>NUCLEOTIDE SEQUENCE [LARGE SCALE GENOMIC DNA]</scope>
    <source>
        <strain evidence="3">female</strain>
    </source>
</reference>
<dbReference type="GO" id="GO:0005085">
    <property type="term" value="F:guanyl-nucleotide exchange factor activity"/>
    <property type="evidence" value="ECO:0007669"/>
    <property type="project" value="InterPro"/>
</dbReference>
<dbReference type="SUPFAM" id="SSF48065">
    <property type="entry name" value="DBL homology domain (DH-domain)"/>
    <property type="match status" value="1"/>
</dbReference>
<reference evidence="2" key="4">
    <citation type="submission" date="2025-09" db="UniProtKB">
        <authorList>
            <consortium name="Ensembl"/>
        </authorList>
    </citation>
    <scope>IDENTIFICATION</scope>
</reference>
<dbReference type="PANTHER" id="PTHR12845:SF10">
    <property type="entry name" value="EPHEXIN-1-LIKE"/>
    <property type="match status" value="1"/>
</dbReference>
<organism evidence="2 3">
    <name type="scientific">Astyanax mexicanus</name>
    <name type="common">Blind cave fish</name>
    <name type="synonym">Astyanax fasciatus mexicanus</name>
    <dbReference type="NCBI Taxonomy" id="7994"/>
    <lineage>
        <taxon>Eukaryota</taxon>
        <taxon>Metazoa</taxon>
        <taxon>Chordata</taxon>
        <taxon>Craniata</taxon>
        <taxon>Vertebrata</taxon>
        <taxon>Euteleostomi</taxon>
        <taxon>Actinopterygii</taxon>
        <taxon>Neopterygii</taxon>
        <taxon>Teleostei</taxon>
        <taxon>Ostariophysi</taxon>
        <taxon>Characiformes</taxon>
        <taxon>Characoidei</taxon>
        <taxon>Acestrorhamphidae</taxon>
        <taxon>Acestrorhamphinae</taxon>
        <taxon>Astyanax</taxon>
    </lineage>
</organism>
<accession>A0A3B1J0X8</accession>
<dbReference type="PROSITE" id="PS50010">
    <property type="entry name" value="DH_2"/>
    <property type="match status" value="1"/>
</dbReference>
<dbReference type="InterPro" id="IPR047271">
    <property type="entry name" value="Ephexin-like"/>
</dbReference>
<dbReference type="InterPro" id="IPR000219">
    <property type="entry name" value="DH_dom"/>
</dbReference>
<dbReference type="Bgee" id="ENSAMXG00000004251">
    <property type="expression patterns" value="Expressed in pharyngeal gill and 3 other cell types or tissues"/>
</dbReference>
<dbReference type="GeneTree" id="ENSGT01030000234571"/>
<keyword evidence="3" id="KW-1185">Reference proteome</keyword>
<dbReference type="Gene3D" id="1.20.900.10">
    <property type="entry name" value="Dbl homology (DH) domain"/>
    <property type="match status" value="1"/>
</dbReference>
<evidence type="ECO:0000313" key="2">
    <source>
        <dbReference type="Ensembl" id="ENSAMXP00000035927.1"/>
    </source>
</evidence>
<dbReference type="Ensembl" id="ENSAMXT00000034397.1">
    <property type="protein sequence ID" value="ENSAMXP00000035927.1"/>
    <property type="gene ID" value="ENSAMXG00000004251.2"/>
</dbReference>
<evidence type="ECO:0000259" key="1">
    <source>
        <dbReference type="PROSITE" id="PS50010"/>
    </source>
</evidence>
<dbReference type="Proteomes" id="UP000018467">
    <property type="component" value="Unassembled WGS sequence"/>
</dbReference>
<evidence type="ECO:0000313" key="3">
    <source>
        <dbReference type="Proteomes" id="UP000018467"/>
    </source>
</evidence>
<feature type="domain" description="DH" evidence="1">
    <location>
        <begin position="1"/>
        <end position="154"/>
    </location>
</feature>
<reference evidence="3" key="1">
    <citation type="submission" date="2013-03" db="EMBL/GenBank/DDBJ databases">
        <authorList>
            <person name="Jeffery W."/>
            <person name="Warren W."/>
            <person name="Wilson R.K."/>
        </authorList>
    </citation>
    <scope>NUCLEOTIDE SEQUENCE</scope>
    <source>
        <strain evidence="3">female</strain>
    </source>
</reference>